<evidence type="ECO:0000313" key="2">
    <source>
        <dbReference type="EMBL" id="QQR31546.1"/>
    </source>
</evidence>
<dbReference type="KEGG" id="amur:ADH66_17340"/>
<dbReference type="Gene3D" id="1.10.1220.10">
    <property type="entry name" value="Met repressor-like"/>
    <property type="match status" value="1"/>
</dbReference>
<evidence type="ECO:0000313" key="3">
    <source>
        <dbReference type="Proteomes" id="UP000196710"/>
    </source>
</evidence>
<accession>A0A1Z2XUZ4</accession>
<keyword evidence="3" id="KW-1185">Reference proteome</keyword>
<reference evidence="3" key="2">
    <citation type="submission" date="2017-05" db="EMBL/GenBank/DDBJ databases">
        <title>Improved OligoMM genomes.</title>
        <authorList>
            <person name="Garzetti D."/>
        </authorList>
    </citation>
    <scope>NUCLEOTIDE SEQUENCE [LARGE SCALE GENOMIC DNA]</scope>
    <source>
        <strain evidence="3">KB18</strain>
    </source>
</reference>
<dbReference type="Pfam" id="PF17723">
    <property type="entry name" value="RHH_8"/>
    <property type="match status" value="1"/>
</dbReference>
<dbReference type="GO" id="GO:0006355">
    <property type="term" value="P:regulation of DNA-templated transcription"/>
    <property type="evidence" value="ECO:0007669"/>
    <property type="project" value="InterPro"/>
</dbReference>
<dbReference type="Proteomes" id="UP000596035">
    <property type="component" value="Chromosome"/>
</dbReference>
<protein>
    <recommendedName>
        <fullName evidence="5">CopG family transcriptional regulator</fullName>
    </recommendedName>
</protein>
<name>A0A1Z2XUZ4_9FIRM</name>
<dbReference type="EMBL" id="CP021422">
    <property type="protein sequence ID" value="ASB42266.1"/>
    <property type="molecule type" value="Genomic_DNA"/>
</dbReference>
<dbReference type="InterPro" id="IPR041088">
    <property type="entry name" value="RHH_8"/>
</dbReference>
<organism evidence="2 4">
    <name type="scientific">Acutalibacter muris</name>
    <dbReference type="NCBI Taxonomy" id="1796620"/>
    <lineage>
        <taxon>Bacteria</taxon>
        <taxon>Bacillati</taxon>
        <taxon>Bacillota</taxon>
        <taxon>Clostridia</taxon>
        <taxon>Eubacteriales</taxon>
        <taxon>Acutalibacteraceae</taxon>
        <taxon>Acutalibacter</taxon>
    </lineage>
</organism>
<reference evidence="2 4" key="3">
    <citation type="submission" date="2020-11" db="EMBL/GenBank/DDBJ databases">
        <title>Closed and high quality bacterial genomes of the OMM12 community.</title>
        <authorList>
            <person name="Marbouty M."/>
            <person name="Lamy-Besnier Q."/>
            <person name="Debarbieux L."/>
            <person name="Koszul R."/>
        </authorList>
    </citation>
    <scope>NUCLEOTIDE SEQUENCE [LARGE SCALE GENOMIC DNA]</scope>
    <source>
        <strain evidence="2 4">KB18</strain>
    </source>
</reference>
<dbReference type="CDD" id="cd22231">
    <property type="entry name" value="RHH_NikR_HicB-like"/>
    <property type="match status" value="1"/>
</dbReference>
<dbReference type="InterPro" id="IPR013321">
    <property type="entry name" value="Arc_rbn_hlx_hlx"/>
</dbReference>
<dbReference type="SUPFAM" id="SSF47598">
    <property type="entry name" value="Ribbon-helix-helix"/>
    <property type="match status" value="1"/>
</dbReference>
<dbReference type="InterPro" id="IPR010985">
    <property type="entry name" value="Ribbon_hlx_hlx"/>
</dbReference>
<sequence>MNTNTGNLTEKVSVNINTTTLAAIDLLIDNGHYFNRSDFINQALREAIARNEANIQRASEESGKKLESGYWFMGVSRLTGPEVDEILRSGKPRSITGYGVLSIDPNIPAEKVFAAISGINIRGKVSCAPEVREHYNL</sequence>
<evidence type="ECO:0000313" key="1">
    <source>
        <dbReference type="EMBL" id="ASB42266.1"/>
    </source>
</evidence>
<reference evidence="1" key="1">
    <citation type="journal article" date="2017" name="Genome Announc.">
        <title>High-Quality Whole-Genome Sequences of the Oligo-Mouse-Microbiota Bacterial Community.</title>
        <authorList>
            <person name="Garzetti D."/>
            <person name="Brugiroux S."/>
            <person name="Bunk B."/>
            <person name="Pukall R."/>
            <person name="McCoy K.D."/>
            <person name="Macpherson A.J."/>
            <person name="Stecher B."/>
        </authorList>
    </citation>
    <scope>NUCLEOTIDE SEQUENCE</scope>
    <source>
        <strain evidence="1">KB18</strain>
    </source>
</reference>
<gene>
    <name evidence="1" type="ORF">ADH66_17340</name>
    <name evidence="2" type="ORF">I5Q82_07740</name>
</gene>
<dbReference type="AlphaFoldDB" id="A0A1Z2XUZ4"/>
<evidence type="ECO:0000313" key="4">
    <source>
        <dbReference type="Proteomes" id="UP000596035"/>
    </source>
</evidence>
<dbReference type="EMBL" id="CP065321">
    <property type="protein sequence ID" value="QQR31546.1"/>
    <property type="molecule type" value="Genomic_DNA"/>
</dbReference>
<dbReference type="RefSeq" id="WP_066538239.1">
    <property type="nucleotide sequence ID" value="NZ_CP021422.1"/>
</dbReference>
<evidence type="ECO:0008006" key="5">
    <source>
        <dbReference type="Google" id="ProtNLM"/>
    </source>
</evidence>
<proteinExistence type="predicted"/>
<dbReference type="Proteomes" id="UP000196710">
    <property type="component" value="Chromosome"/>
</dbReference>